<dbReference type="KEGG" id="rher:EHE19_004165"/>
<protein>
    <submittedName>
        <fullName evidence="1">Uncharacterized protein</fullName>
    </submittedName>
</protein>
<organism evidence="1 2">
    <name type="scientific">Ruminiclostridium herbifermentans</name>
    <dbReference type="NCBI Taxonomy" id="2488810"/>
    <lineage>
        <taxon>Bacteria</taxon>
        <taxon>Bacillati</taxon>
        <taxon>Bacillota</taxon>
        <taxon>Clostridia</taxon>
        <taxon>Eubacteriales</taxon>
        <taxon>Oscillospiraceae</taxon>
        <taxon>Ruminiclostridium</taxon>
    </lineage>
</organism>
<evidence type="ECO:0000313" key="1">
    <source>
        <dbReference type="EMBL" id="QNU67676.1"/>
    </source>
</evidence>
<name>A0A4U7JDJ4_9FIRM</name>
<reference evidence="1 2" key="1">
    <citation type="submission" date="2020-09" db="EMBL/GenBank/DDBJ databases">
        <title>Characterization and genome sequencing of Ruminiclostridium sp. nov. MA18.</title>
        <authorList>
            <person name="Rettenmaier R."/>
            <person name="Kowollik M.-L."/>
            <person name="Liebl W."/>
            <person name="Zverlov V."/>
        </authorList>
    </citation>
    <scope>NUCLEOTIDE SEQUENCE [LARGE SCALE GENOMIC DNA]</scope>
    <source>
        <strain evidence="1 2">MA18</strain>
    </source>
</reference>
<keyword evidence="2" id="KW-1185">Reference proteome</keyword>
<gene>
    <name evidence="1" type="ORF">EHE19_004165</name>
</gene>
<sequence>MNHLNVFNAYKNKSNSHEDELTRSFLILVKNIPMVQVMFFELIRKEMYEENIHSIASGDLSVEEVHTQLSDTNNIFTSGLVDGRTLVSVIISDDKFEGGANVQNEDRKARYDGVVLCNPSWVFIIENKPSKDNIWTRQLNPNIPDSVEVKIVDKPCCLSWRAILTGLNSLIQNSMLNGIEKVLVEDFIEYVDNEYSWLNPYTTFEVCKGNTYLLDKRCNLALSNFLIRGKKPEVKYHRGWKHYIESGKNTVKQIALDSSKNGEGWSITVWLHAGDTMSAAKESFKNMDTDKLLELKLQGFDIEPNFHVSYRSSNLLWFSGNLTLEQYLRYWKKEYKNLRQIKRPEFMTYFDEMEASCMIGADDRNIIQEKIMNKNYPNLNICPGFTITYTWDSKSAIKLDKCGKFEEDFMKKVNSAFAVIGGI</sequence>
<dbReference type="OrthoDB" id="1491677at2"/>
<dbReference type="RefSeq" id="WP_137698030.1">
    <property type="nucleotide sequence ID" value="NZ_CP061336.1"/>
</dbReference>
<evidence type="ECO:0000313" key="2">
    <source>
        <dbReference type="Proteomes" id="UP000306409"/>
    </source>
</evidence>
<dbReference type="Proteomes" id="UP000306409">
    <property type="component" value="Chromosome"/>
</dbReference>
<accession>A0A4U7JDJ4</accession>
<dbReference type="EMBL" id="CP061336">
    <property type="protein sequence ID" value="QNU67676.1"/>
    <property type="molecule type" value="Genomic_DNA"/>
</dbReference>
<proteinExistence type="predicted"/>
<dbReference type="AlphaFoldDB" id="A0A4U7JDJ4"/>